<gene>
    <name evidence="2" type="ORF">PAXRUDRAFT_804986</name>
</gene>
<dbReference type="OrthoDB" id="2630948at2759"/>
<feature type="region of interest" description="Disordered" evidence="1">
    <location>
        <begin position="130"/>
        <end position="195"/>
    </location>
</feature>
<evidence type="ECO:0000256" key="1">
    <source>
        <dbReference type="SAM" id="MobiDB-lite"/>
    </source>
</evidence>
<keyword evidence="3" id="KW-1185">Reference proteome</keyword>
<reference evidence="3" key="2">
    <citation type="submission" date="2015-01" db="EMBL/GenBank/DDBJ databases">
        <title>Evolutionary Origins and Diversification of the Mycorrhizal Mutualists.</title>
        <authorList>
            <consortium name="DOE Joint Genome Institute"/>
            <consortium name="Mycorrhizal Genomics Consortium"/>
            <person name="Kohler A."/>
            <person name="Kuo A."/>
            <person name="Nagy L.G."/>
            <person name="Floudas D."/>
            <person name="Copeland A."/>
            <person name="Barry K.W."/>
            <person name="Cichocki N."/>
            <person name="Veneault-Fourrey C."/>
            <person name="LaButti K."/>
            <person name="Lindquist E.A."/>
            <person name="Lipzen A."/>
            <person name="Lundell T."/>
            <person name="Morin E."/>
            <person name="Murat C."/>
            <person name="Riley R."/>
            <person name="Ohm R."/>
            <person name="Sun H."/>
            <person name="Tunlid A."/>
            <person name="Henrissat B."/>
            <person name="Grigoriev I.V."/>
            <person name="Hibbett D.S."/>
            <person name="Martin F."/>
        </authorList>
    </citation>
    <scope>NUCLEOTIDE SEQUENCE [LARGE SCALE GENOMIC DNA]</scope>
    <source>
        <strain evidence="3">Ve08.2h10</strain>
    </source>
</reference>
<dbReference type="Proteomes" id="UP000054538">
    <property type="component" value="Unassembled WGS sequence"/>
</dbReference>
<protein>
    <submittedName>
        <fullName evidence="2">Uncharacterized protein</fullName>
    </submittedName>
</protein>
<dbReference type="InParanoid" id="A0A0D0D2K7"/>
<name>A0A0D0D2K7_9AGAM</name>
<dbReference type="AlphaFoldDB" id="A0A0D0D2K7"/>
<accession>A0A0D0D2K7</accession>
<dbReference type="EMBL" id="KN825648">
    <property type="protein sequence ID" value="KIK82278.1"/>
    <property type="molecule type" value="Genomic_DNA"/>
</dbReference>
<reference evidence="2 3" key="1">
    <citation type="submission" date="2014-04" db="EMBL/GenBank/DDBJ databases">
        <authorList>
            <consortium name="DOE Joint Genome Institute"/>
            <person name="Kuo A."/>
            <person name="Kohler A."/>
            <person name="Jargeat P."/>
            <person name="Nagy L.G."/>
            <person name="Floudas D."/>
            <person name="Copeland A."/>
            <person name="Barry K.W."/>
            <person name="Cichocki N."/>
            <person name="Veneault-Fourrey C."/>
            <person name="LaButti K."/>
            <person name="Lindquist E.A."/>
            <person name="Lipzen A."/>
            <person name="Lundell T."/>
            <person name="Morin E."/>
            <person name="Murat C."/>
            <person name="Sun H."/>
            <person name="Tunlid A."/>
            <person name="Henrissat B."/>
            <person name="Grigoriev I.V."/>
            <person name="Hibbett D.S."/>
            <person name="Martin F."/>
            <person name="Nordberg H.P."/>
            <person name="Cantor M.N."/>
            <person name="Hua S.X."/>
        </authorList>
    </citation>
    <scope>NUCLEOTIDE SEQUENCE [LARGE SCALE GENOMIC DNA]</scope>
    <source>
        <strain evidence="2 3">Ve08.2h10</strain>
    </source>
</reference>
<organism evidence="2 3">
    <name type="scientific">Paxillus rubicundulus Ve08.2h10</name>
    <dbReference type="NCBI Taxonomy" id="930991"/>
    <lineage>
        <taxon>Eukaryota</taxon>
        <taxon>Fungi</taxon>
        <taxon>Dikarya</taxon>
        <taxon>Basidiomycota</taxon>
        <taxon>Agaricomycotina</taxon>
        <taxon>Agaricomycetes</taxon>
        <taxon>Agaricomycetidae</taxon>
        <taxon>Boletales</taxon>
        <taxon>Paxilineae</taxon>
        <taxon>Paxillaceae</taxon>
        <taxon>Paxillus</taxon>
    </lineage>
</organism>
<dbReference type="HOGENOM" id="CLU_353424_0_0_1"/>
<evidence type="ECO:0000313" key="3">
    <source>
        <dbReference type="Proteomes" id="UP000054538"/>
    </source>
</evidence>
<proteinExistence type="predicted"/>
<feature type="compositionally biased region" description="Low complexity" evidence="1">
    <location>
        <begin position="148"/>
        <end position="195"/>
    </location>
</feature>
<evidence type="ECO:0000313" key="2">
    <source>
        <dbReference type="EMBL" id="KIK82278.1"/>
    </source>
</evidence>
<sequence length="677" mass="75903">MLPKNFQPVLFEYDHQIWQQEPIFSHFTKLKDGCTRHQVDPVLKLISDKIREDPGWHPVIRSWCHLTIYTIPPLDRAISLFLGVLWQWFLCQENPELGETEARVFLKKQCNNILDQELCVRPKASQVVVDLDSDEEDESSDSEETLEKSSLYGDLSTISPTNSTSTSISVNSGSPLISTTTTTSSTSSSTSPSISNETVSFLHLPSTISSIPKEDHAILLQQDFYSLESSEHHEDEPSIVPLITQRVKRPSKLKFTSDEASEKCKDWAKELEAYFLEYKTLEPSELRHVEENTASGLYDILCAICESDTSMELSAEHLAISSHAYQWKSSFGLILQSWTDAKAFVDRPIKPEPLPTKGRLNAKGFLELLDNLDKEGQFIPAVSFPSSVGFLLYQQSFVAACNTWLYASLEKKGHKMDVDPVNLYSNILSYLGRFKEFDHFQSAQLRCILREIDITRKFNQHVHKEAFVQGVQDISKGSKNKLQKSGKGINMPKDTTICEPCTKCSHLPASEQCTWILQVEQRADARDLVGSIVTCAPAADCIPLSSTTQGEKSQDGEVHDLDPHKDLDLRLSMNDVHGNGNVGGVIFHAFKESTFKEMCENHQAVASHPSVQRGKDADALLATISYAAPHIVNALKEETVQHGLNCLGTTSANIFYCFNYLSPQHFDHDATESQLKK</sequence>
<feature type="compositionally biased region" description="Acidic residues" evidence="1">
    <location>
        <begin position="131"/>
        <end position="144"/>
    </location>
</feature>